<dbReference type="InterPro" id="IPR039569">
    <property type="entry name" value="FAS1-like_DH_region"/>
</dbReference>
<feature type="domain" description="FAS1-like dehydratase" evidence="1">
    <location>
        <begin position="7"/>
        <end position="140"/>
    </location>
</feature>
<evidence type="ECO:0000313" key="3">
    <source>
        <dbReference type="Proteomes" id="UP001595772"/>
    </source>
</evidence>
<dbReference type="InterPro" id="IPR029069">
    <property type="entry name" value="HotDog_dom_sf"/>
</dbReference>
<dbReference type="SUPFAM" id="SSF54637">
    <property type="entry name" value="Thioesterase/thiol ester dehydrase-isomerase"/>
    <property type="match status" value="1"/>
</dbReference>
<evidence type="ECO:0000259" key="1">
    <source>
        <dbReference type="Pfam" id="PF13452"/>
    </source>
</evidence>
<comment type="caution">
    <text evidence="2">The sequence shown here is derived from an EMBL/GenBank/DDBJ whole genome shotgun (WGS) entry which is preliminary data.</text>
</comment>
<dbReference type="RefSeq" id="WP_379496570.1">
    <property type="nucleotide sequence ID" value="NZ_JBHSAO010000006.1"/>
</dbReference>
<dbReference type="PIRSF" id="PIRSF018072">
    <property type="entry name" value="UCP018072"/>
    <property type="match status" value="1"/>
</dbReference>
<reference evidence="3" key="1">
    <citation type="journal article" date="2019" name="Int. J. Syst. Evol. Microbiol.">
        <title>The Global Catalogue of Microorganisms (GCM) 10K type strain sequencing project: providing services to taxonomists for standard genome sequencing and annotation.</title>
        <authorList>
            <consortium name="The Broad Institute Genomics Platform"/>
            <consortium name="The Broad Institute Genome Sequencing Center for Infectious Disease"/>
            <person name="Wu L."/>
            <person name="Ma J."/>
        </authorList>
    </citation>
    <scope>NUCLEOTIDE SEQUENCE [LARGE SCALE GENOMIC DNA]</scope>
    <source>
        <strain evidence="3">IBRC-M 10703</strain>
    </source>
</reference>
<dbReference type="EMBL" id="JBHSAO010000006">
    <property type="protein sequence ID" value="MFC4024081.1"/>
    <property type="molecule type" value="Genomic_DNA"/>
</dbReference>
<dbReference type="Pfam" id="PF13452">
    <property type="entry name" value="FAS1_DH_region"/>
    <property type="match status" value="1"/>
</dbReference>
<sequence>MATIKNLLGVQMEPYTFKVEEGKIKEFAEAIGDENPIYYDVEKAKNEGFDKIPIPLTFLTAVEFWGGGDALKMFEQYQIDPVRVVHGEQAYEFIGEIYAGDVLTITSKIIDIVVKQGSTGGMDLITTENRYINQADKLVAVSKSVAIHRH</sequence>
<evidence type="ECO:0000313" key="2">
    <source>
        <dbReference type="EMBL" id="MFC4024081.1"/>
    </source>
</evidence>
<proteinExistence type="predicted"/>
<protein>
    <submittedName>
        <fullName evidence="2">MaoC family dehydratase N-terminal domain-containing protein</fullName>
    </submittedName>
</protein>
<gene>
    <name evidence="2" type="ORF">ACFOUV_09765</name>
</gene>
<keyword evidence="3" id="KW-1185">Reference proteome</keyword>
<accession>A0ABV8GYU9</accession>
<dbReference type="CDD" id="cd03441">
    <property type="entry name" value="R_hydratase_like"/>
    <property type="match status" value="1"/>
</dbReference>
<dbReference type="InterPro" id="IPR016709">
    <property type="entry name" value="HadA-like"/>
</dbReference>
<organism evidence="2 3">
    <name type="scientific">Oceanobacillus longus</name>
    <dbReference type="NCBI Taxonomy" id="930120"/>
    <lineage>
        <taxon>Bacteria</taxon>
        <taxon>Bacillati</taxon>
        <taxon>Bacillota</taxon>
        <taxon>Bacilli</taxon>
        <taxon>Bacillales</taxon>
        <taxon>Bacillaceae</taxon>
        <taxon>Oceanobacillus</taxon>
    </lineage>
</organism>
<name>A0ABV8GYU9_9BACI</name>
<dbReference type="Gene3D" id="3.10.129.10">
    <property type="entry name" value="Hotdog Thioesterase"/>
    <property type="match status" value="1"/>
</dbReference>
<dbReference type="Proteomes" id="UP001595772">
    <property type="component" value="Unassembled WGS sequence"/>
</dbReference>